<accession>A0A9D4MQQ8</accession>
<name>A0A9D4MQQ8_DREPO</name>
<reference evidence="1" key="2">
    <citation type="submission" date="2020-11" db="EMBL/GenBank/DDBJ databases">
        <authorList>
            <person name="McCartney M.A."/>
            <person name="Auch B."/>
            <person name="Kono T."/>
            <person name="Mallez S."/>
            <person name="Becker A."/>
            <person name="Gohl D.M."/>
            <person name="Silverstein K.A.T."/>
            <person name="Koren S."/>
            <person name="Bechman K.B."/>
            <person name="Herman A."/>
            <person name="Abrahante J.E."/>
            <person name="Garbe J."/>
        </authorList>
    </citation>
    <scope>NUCLEOTIDE SEQUENCE</scope>
    <source>
        <strain evidence="1">Duluth1</strain>
        <tissue evidence="1">Whole animal</tissue>
    </source>
</reference>
<keyword evidence="2" id="KW-1185">Reference proteome</keyword>
<gene>
    <name evidence="1" type="ORF">DPMN_005690</name>
</gene>
<protein>
    <submittedName>
        <fullName evidence="1">Uncharacterized protein</fullName>
    </submittedName>
</protein>
<sequence>MCRFFMNCAAMLRPLGKPTGQAHLLNTLPSRGTLSPLRTGTVSSSFRLDFEK</sequence>
<evidence type="ECO:0000313" key="2">
    <source>
        <dbReference type="Proteomes" id="UP000828390"/>
    </source>
</evidence>
<evidence type="ECO:0000313" key="1">
    <source>
        <dbReference type="EMBL" id="KAH3881763.1"/>
    </source>
</evidence>
<reference evidence="1" key="1">
    <citation type="journal article" date="2019" name="bioRxiv">
        <title>The Genome of the Zebra Mussel, Dreissena polymorpha: A Resource for Invasive Species Research.</title>
        <authorList>
            <person name="McCartney M.A."/>
            <person name="Auch B."/>
            <person name="Kono T."/>
            <person name="Mallez S."/>
            <person name="Zhang Y."/>
            <person name="Obille A."/>
            <person name="Becker A."/>
            <person name="Abrahante J.E."/>
            <person name="Garbe J."/>
            <person name="Badalamenti J.P."/>
            <person name="Herman A."/>
            <person name="Mangelson H."/>
            <person name="Liachko I."/>
            <person name="Sullivan S."/>
            <person name="Sone E.D."/>
            <person name="Koren S."/>
            <person name="Silverstein K.A.T."/>
            <person name="Beckman K.B."/>
            <person name="Gohl D.M."/>
        </authorList>
    </citation>
    <scope>NUCLEOTIDE SEQUENCE</scope>
    <source>
        <strain evidence="1">Duluth1</strain>
        <tissue evidence="1">Whole animal</tissue>
    </source>
</reference>
<dbReference type="EMBL" id="JAIWYP010000001">
    <property type="protein sequence ID" value="KAH3881763.1"/>
    <property type="molecule type" value="Genomic_DNA"/>
</dbReference>
<dbReference type="AlphaFoldDB" id="A0A9D4MQQ8"/>
<proteinExistence type="predicted"/>
<comment type="caution">
    <text evidence="1">The sequence shown here is derived from an EMBL/GenBank/DDBJ whole genome shotgun (WGS) entry which is preliminary data.</text>
</comment>
<organism evidence="1 2">
    <name type="scientific">Dreissena polymorpha</name>
    <name type="common">Zebra mussel</name>
    <name type="synonym">Mytilus polymorpha</name>
    <dbReference type="NCBI Taxonomy" id="45954"/>
    <lineage>
        <taxon>Eukaryota</taxon>
        <taxon>Metazoa</taxon>
        <taxon>Spiralia</taxon>
        <taxon>Lophotrochozoa</taxon>
        <taxon>Mollusca</taxon>
        <taxon>Bivalvia</taxon>
        <taxon>Autobranchia</taxon>
        <taxon>Heteroconchia</taxon>
        <taxon>Euheterodonta</taxon>
        <taxon>Imparidentia</taxon>
        <taxon>Neoheterodontei</taxon>
        <taxon>Myida</taxon>
        <taxon>Dreissenoidea</taxon>
        <taxon>Dreissenidae</taxon>
        <taxon>Dreissena</taxon>
    </lineage>
</organism>
<dbReference type="Proteomes" id="UP000828390">
    <property type="component" value="Unassembled WGS sequence"/>
</dbReference>